<dbReference type="AlphaFoldDB" id="A0A3M0ABW7"/>
<reference evidence="2 3" key="1">
    <citation type="submission" date="2018-10" db="EMBL/GenBank/DDBJ databases">
        <title>Genomic Encyclopedia of Type Strains, Phase IV (KMG-IV): sequencing the most valuable type-strain genomes for metagenomic binning, comparative biology and taxonomic classification.</title>
        <authorList>
            <person name="Goeker M."/>
        </authorList>
    </citation>
    <scope>NUCLEOTIDE SEQUENCE [LARGE SCALE GENOMIC DNA]</scope>
    <source>
        <strain evidence="2 3">DSM 25080</strain>
    </source>
</reference>
<dbReference type="OrthoDB" id="9793561at2"/>
<evidence type="ECO:0000313" key="2">
    <source>
        <dbReference type="EMBL" id="RMA80278.1"/>
    </source>
</evidence>
<gene>
    <name evidence="2" type="ORF">DFR27_1644</name>
</gene>
<comment type="caution">
    <text evidence="2">The sequence shown here is derived from an EMBL/GenBank/DDBJ whole genome shotgun (WGS) entry which is preliminary data.</text>
</comment>
<dbReference type="EMBL" id="REFJ01000003">
    <property type="protein sequence ID" value="RMA80278.1"/>
    <property type="molecule type" value="Genomic_DNA"/>
</dbReference>
<dbReference type="Proteomes" id="UP000267187">
    <property type="component" value="Unassembled WGS sequence"/>
</dbReference>
<keyword evidence="3" id="KW-1185">Reference proteome</keyword>
<feature type="chain" id="PRO_5018165816" description="TIGR02001 family outer membrane protein" evidence="1">
    <location>
        <begin position="26"/>
        <end position="222"/>
    </location>
</feature>
<organism evidence="2 3">
    <name type="scientific">Umboniibacter marinipuniceus</name>
    <dbReference type="NCBI Taxonomy" id="569599"/>
    <lineage>
        <taxon>Bacteria</taxon>
        <taxon>Pseudomonadati</taxon>
        <taxon>Pseudomonadota</taxon>
        <taxon>Gammaproteobacteria</taxon>
        <taxon>Cellvibrionales</taxon>
        <taxon>Cellvibrionaceae</taxon>
        <taxon>Umboniibacter</taxon>
    </lineage>
</organism>
<proteinExistence type="predicted"/>
<sequence>MFSKKASVVALTAALLGSVSVSTHAEESAFSGSAGLSTAYLLRGLDLDSPQFWGQADYTAGGFSTSLWISSLASTSYELNLVPSYNFAVSENVSIDVGAVFYKYEDTDFGDYVDLTAGVGFGDFYVGYMHTVGSDYDDIDWDYLTFSGEFGAFSALVGYDAWDDGMDDGSYVHLDLSYSLTEELSFTVSKILTTDGSYGDGIVTNYSDDVQFLVGYSLPIGN</sequence>
<protein>
    <recommendedName>
        <fullName evidence="4">TIGR02001 family outer membrane protein</fullName>
    </recommendedName>
</protein>
<name>A0A3M0ABW7_9GAMM</name>
<dbReference type="RefSeq" id="WP_121876951.1">
    <property type="nucleotide sequence ID" value="NZ_REFJ01000003.1"/>
</dbReference>
<evidence type="ECO:0000313" key="3">
    <source>
        <dbReference type="Proteomes" id="UP000267187"/>
    </source>
</evidence>
<evidence type="ECO:0008006" key="4">
    <source>
        <dbReference type="Google" id="ProtNLM"/>
    </source>
</evidence>
<accession>A0A3M0ABW7</accession>
<feature type="signal peptide" evidence="1">
    <location>
        <begin position="1"/>
        <end position="25"/>
    </location>
</feature>
<keyword evidence="1" id="KW-0732">Signal</keyword>
<evidence type="ECO:0000256" key="1">
    <source>
        <dbReference type="SAM" id="SignalP"/>
    </source>
</evidence>